<feature type="signal peptide" evidence="3">
    <location>
        <begin position="1"/>
        <end position="24"/>
    </location>
</feature>
<keyword evidence="2" id="KW-0812">Transmembrane</keyword>
<evidence type="ECO:0000313" key="4">
    <source>
        <dbReference type="EMBL" id="MEQ2441347.1"/>
    </source>
</evidence>
<sequence length="494" mass="53525">MKRKLLAGLLALCMAIGMAVPAFAAGGPLTLSFYYGGATYGYYEIGWVDVGDIDTEAGRFYATIRIGHVENEGEEPVYTTIEGDINPADKSISSNDEDINMAHLYYDVEVADSSSFSVALPKGPSYHYPGSEYSPPSSIEFAAWMVSDGNGGYKALEGSVTAEDVQNAIETDEDGNRGVFITAAYRSEIVDKNALTYEETGNPKYAVVLRANGGTFAEDGSDHLYMNPQSMEFSGQDAFFVEATCPKPVNGDMVFAGWYKDEACTDGPVTYLSIYEDLKDDPYGAAPYAPIDLYAKWESTGGESSEAVKDLTASDTGVSISLTDGVPEGAELYADTIAQESVLGSRPELKDQLPGLLSIYDISVRKDGKALEIKDNPMTVKIPLNDHLKGYQYYQAVYLGEELERFDAAVEGDFLVFETTHLDQYAILGSNTPFETSAEQDGQQTGTGDQPSDTTNPQTGNSSNMMLWISLMLTSCGGVLGMLFYRRKKAVVGK</sequence>
<accession>A0ABV1E3X2</accession>
<protein>
    <submittedName>
        <fullName evidence="4">LPXTG cell wall anchor domain-containing protein</fullName>
    </submittedName>
</protein>
<evidence type="ECO:0000256" key="1">
    <source>
        <dbReference type="SAM" id="MobiDB-lite"/>
    </source>
</evidence>
<evidence type="ECO:0000256" key="3">
    <source>
        <dbReference type="SAM" id="SignalP"/>
    </source>
</evidence>
<feature type="region of interest" description="Disordered" evidence="1">
    <location>
        <begin position="434"/>
        <end position="460"/>
    </location>
</feature>
<keyword evidence="2" id="KW-1133">Transmembrane helix</keyword>
<comment type="caution">
    <text evidence="4">The sequence shown here is derived from an EMBL/GenBank/DDBJ whole genome shotgun (WGS) entry which is preliminary data.</text>
</comment>
<dbReference type="RefSeq" id="WP_349220397.1">
    <property type="nucleotide sequence ID" value="NZ_JBBMFD010000022.1"/>
</dbReference>
<feature type="transmembrane region" description="Helical" evidence="2">
    <location>
        <begin position="465"/>
        <end position="485"/>
    </location>
</feature>
<dbReference type="EMBL" id="JBBMFD010000022">
    <property type="protein sequence ID" value="MEQ2441347.1"/>
    <property type="molecule type" value="Genomic_DNA"/>
</dbReference>
<keyword evidence="5" id="KW-1185">Reference proteome</keyword>
<dbReference type="NCBIfam" id="TIGR01167">
    <property type="entry name" value="LPXTG_anchor"/>
    <property type="match status" value="1"/>
</dbReference>
<gene>
    <name evidence="4" type="ORF">WMO26_10960</name>
</gene>
<evidence type="ECO:0000256" key="2">
    <source>
        <dbReference type="SAM" id="Phobius"/>
    </source>
</evidence>
<keyword evidence="3" id="KW-0732">Signal</keyword>
<proteinExistence type="predicted"/>
<reference evidence="4 5" key="1">
    <citation type="submission" date="2024-03" db="EMBL/GenBank/DDBJ databases">
        <title>Human intestinal bacterial collection.</title>
        <authorList>
            <person name="Pauvert C."/>
            <person name="Hitch T.C.A."/>
            <person name="Clavel T."/>
        </authorList>
    </citation>
    <scope>NUCLEOTIDE SEQUENCE [LARGE SCALE GENOMIC DNA]</scope>
    <source>
        <strain evidence="4 5">CLA-JM-H44</strain>
    </source>
</reference>
<dbReference type="Proteomes" id="UP001489509">
    <property type="component" value="Unassembled WGS sequence"/>
</dbReference>
<feature type="compositionally biased region" description="Low complexity" evidence="1">
    <location>
        <begin position="440"/>
        <end position="455"/>
    </location>
</feature>
<keyword evidence="2" id="KW-0472">Membrane</keyword>
<feature type="chain" id="PRO_5046553608" evidence="3">
    <location>
        <begin position="25"/>
        <end position="494"/>
    </location>
</feature>
<name>A0ABV1E3X2_9FIRM</name>
<evidence type="ECO:0000313" key="5">
    <source>
        <dbReference type="Proteomes" id="UP001489509"/>
    </source>
</evidence>
<organism evidence="4 5">
    <name type="scientific">Solibaculum intestinale</name>
    <dbReference type="NCBI Taxonomy" id="3133165"/>
    <lineage>
        <taxon>Bacteria</taxon>
        <taxon>Bacillati</taxon>
        <taxon>Bacillota</taxon>
        <taxon>Clostridia</taxon>
        <taxon>Eubacteriales</taxon>
        <taxon>Oscillospiraceae</taxon>
        <taxon>Solibaculum</taxon>
    </lineage>
</organism>